<evidence type="ECO:0000256" key="1">
    <source>
        <dbReference type="ARBA" id="ARBA00022679"/>
    </source>
</evidence>
<keyword evidence="3" id="KW-0489">Methyltransferase</keyword>
<dbReference type="GO" id="GO:0032259">
    <property type="term" value="P:methylation"/>
    <property type="evidence" value="ECO:0007669"/>
    <property type="project" value="UniProtKB-KW"/>
</dbReference>
<feature type="domain" description="DUF4346" evidence="2">
    <location>
        <begin position="201"/>
        <end position="280"/>
    </location>
</feature>
<reference evidence="3 4" key="1">
    <citation type="submission" date="2016-10" db="EMBL/GenBank/DDBJ databases">
        <authorList>
            <person name="de Groot N.N."/>
        </authorList>
    </citation>
    <scope>NUCLEOTIDE SEQUENCE [LARGE SCALE GENOMIC DNA]</scope>
    <source>
        <strain evidence="3 4">DSM 2784</strain>
    </source>
</reference>
<dbReference type="Pfam" id="PF14251">
    <property type="entry name" value="PterinBD-DUF4346"/>
    <property type="match status" value="1"/>
</dbReference>
<evidence type="ECO:0000313" key="3">
    <source>
        <dbReference type="EMBL" id="SCZ79825.1"/>
    </source>
</evidence>
<dbReference type="GO" id="GO:0008168">
    <property type="term" value="F:methyltransferase activity"/>
    <property type="evidence" value="ECO:0007669"/>
    <property type="project" value="UniProtKB-KW"/>
</dbReference>
<dbReference type="EMBL" id="FMWL01000009">
    <property type="protein sequence ID" value="SCZ79825.1"/>
    <property type="molecule type" value="Genomic_DNA"/>
</dbReference>
<organism evidence="3 4">
    <name type="scientific">Acidaminobacter hydrogenoformans DSM 2784</name>
    <dbReference type="NCBI Taxonomy" id="1120920"/>
    <lineage>
        <taxon>Bacteria</taxon>
        <taxon>Bacillati</taxon>
        <taxon>Bacillota</taxon>
        <taxon>Clostridia</taxon>
        <taxon>Peptostreptococcales</taxon>
        <taxon>Acidaminobacteraceae</taxon>
        <taxon>Acidaminobacter</taxon>
    </lineage>
</organism>
<accession>A0A1G5S0A0</accession>
<dbReference type="AlphaFoldDB" id="A0A1G5S0A0"/>
<dbReference type="Proteomes" id="UP000199208">
    <property type="component" value="Unassembled WGS sequence"/>
</dbReference>
<dbReference type="InterPro" id="IPR025595">
    <property type="entry name" value="PterinBD-DUF4346"/>
</dbReference>
<evidence type="ECO:0000313" key="4">
    <source>
        <dbReference type="Proteomes" id="UP000199208"/>
    </source>
</evidence>
<proteinExistence type="predicted"/>
<dbReference type="STRING" id="1120920.SAMN03080599_01949"/>
<name>A0A1G5S0A0_9FIRM</name>
<dbReference type="InterPro" id="IPR030688">
    <property type="entry name" value="MeTrfase_MtrA/MtxA"/>
</dbReference>
<sequence length="282" mass="30705">MLSLTPESSIGVVTLATAGLVERLAELKPNGLSIVGKLETENIGIEKIIQNTLAAANIKVLILCGKDSEGHFAGQTLEALVNNGVDDAMRVVGSKGRKAVLANASREEIEAFRTQVTVINRIGLQDEAEILREIEAQSECTRSQEQGIQGMRIWGQGLPDTFKVTLPMVGSDQLSTASPPQTPNTFVTITAAVKDPNQVKLDKEGYFVIVPKADSGRILVEHYSNQNQLLHIIQGDNARDLYWTILERGMVSELSHAAYLGKELMAAELSLTYGFKYLQDKA</sequence>
<protein>
    <submittedName>
        <fullName evidence="3">Tetrahydromethanopterin S-methyltransferase subunit A</fullName>
    </submittedName>
</protein>
<keyword evidence="1 3" id="KW-0808">Transferase</keyword>
<gene>
    <name evidence="3" type="ORF">SAMN03080599_01949</name>
</gene>
<dbReference type="Pfam" id="PF04208">
    <property type="entry name" value="MtrA"/>
    <property type="match status" value="1"/>
</dbReference>
<keyword evidence="4" id="KW-1185">Reference proteome</keyword>
<dbReference type="OrthoDB" id="4029442at2"/>
<evidence type="ECO:0000259" key="2">
    <source>
        <dbReference type="Pfam" id="PF14251"/>
    </source>
</evidence>